<evidence type="ECO:0000313" key="3">
    <source>
        <dbReference type="Proteomes" id="UP001202134"/>
    </source>
</evidence>
<accession>A0ABT0KMC0</accession>
<name>A0ABT0KMC0_9GAMM</name>
<dbReference type="EMBL" id="JAKIKU010000003">
    <property type="protein sequence ID" value="MCL1044914.1"/>
    <property type="molecule type" value="Genomic_DNA"/>
</dbReference>
<protein>
    <submittedName>
        <fullName evidence="2">Uncharacterized protein</fullName>
    </submittedName>
</protein>
<keyword evidence="1" id="KW-1133">Transmembrane helix</keyword>
<feature type="transmembrane region" description="Helical" evidence="1">
    <location>
        <begin position="37"/>
        <end position="58"/>
    </location>
</feature>
<comment type="caution">
    <text evidence="2">The sequence shown here is derived from an EMBL/GenBank/DDBJ whole genome shotgun (WGS) entry which is preliminary data.</text>
</comment>
<keyword evidence="1" id="KW-0472">Membrane</keyword>
<reference evidence="2 3" key="1">
    <citation type="submission" date="2022-01" db="EMBL/GenBank/DDBJ databases">
        <title>Whole genome-based taxonomy of the Shewanellaceae.</title>
        <authorList>
            <person name="Martin-Rodriguez A.J."/>
        </authorList>
    </citation>
    <scope>NUCLEOTIDE SEQUENCE [LARGE SCALE GENOMIC DNA]</scope>
    <source>
        <strain evidence="2 3">DSM 24955</strain>
    </source>
</reference>
<feature type="transmembrane region" description="Helical" evidence="1">
    <location>
        <begin position="94"/>
        <end position="118"/>
    </location>
</feature>
<organism evidence="2 3">
    <name type="scientific">Shewanella electrodiphila</name>
    <dbReference type="NCBI Taxonomy" id="934143"/>
    <lineage>
        <taxon>Bacteria</taxon>
        <taxon>Pseudomonadati</taxon>
        <taxon>Pseudomonadota</taxon>
        <taxon>Gammaproteobacteria</taxon>
        <taxon>Alteromonadales</taxon>
        <taxon>Shewanellaceae</taxon>
        <taxon>Shewanella</taxon>
    </lineage>
</organism>
<keyword evidence="3" id="KW-1185">Reference proteome</keyword>
<keyword evidence="1" id="KW-0812">Transmembrane</keyword>
<proteinExistence type="predicted"/>
<evidence type="ECO:0000313" key="2">
    <source>
        <dbReference type="EMBL" id="MCL1044914.1"/>
    </source>
</evidence>
<gene>
    <name evidence="2" type="ORF">L2737_06175</name>
</gene>
<evidence type="ECO:0000256" key="1">
    <source>
        <dbReference type="SAM" id="Phobius"/>
    </source>
</evidence>
<feature type="transmembrane region" description="Helical" evidence="1">
    <location>
        <begin position="70"/>
        <end position="88"/>
    </location>
</feature>
<feature type="transmembrane region" description="Helical" evidence="1">
    <location>
        <begin position="7"/>
        <end position="31"/>
    </location>
</feature>
<dbReference type="Proteomes" id="UP001202134">
    <property type="component" value="Unassembled WGS sequence"/>
</dbReference>
<sequence>MNYSRIVLFSISIYFLLVLASTIATLTVGAGDATQNTSFLVTLEVLGFIISLLVYVYLAYKQASKTYQHAFYVFLLFWIINLGSSWLMNIFLDIPLLALAFLLPFLLSVIAVLLGTVLGVQLRQKLSNGVTAI</sequence>
<dbReference type="RefSeq" id="WP_248955131.1">
    <property type="nucleotide sequence ID" value="NZ_JAKIKU010000003.1"/>
</dbReference>